<keyword evidence="2" id="KW-1185">Reference proteome</keyword>
<comment type="caution">
    <text evidence="1">The sequence shown here is derived from an EMBL/GenBank/DDBJ whole genome shotgun (WGS) entry which is preliminary data.</text>
</comment>
<protein>
    <submittedName>
        <fullName evidence="1">Uncharacterized protein</fullName>
    </submittedName>
</protein>
<dbReference type="EMBL" id="SFCC01000003">
    <property type="protein sequence ID" value="RZQ64827.1"/>
    <property type="molecule type" value="Genomic_DNA"/>
</dbReference>
<proteinExistence type="predicted"/>
<dbReference type="OrthoDB" id="9877991at2"/>
<gene>
    <name evidence="1" type="ORF">EWH70_08055</name>
</gene>
<dbReference type="RefSeq" id="WP_130474626.1">
    <property type="nucleotide sequence ID" value="NZ_SFCC01000003.1"/>
</dbReference>
<evidence type="ECO:0000313" key="2">
    <source>
        <dbReference type="Proteomes" id="UP000292003"/>
    </source>
</evidence>
<dbReference type="Proteomes" id="UP000292003">
    <property type="component" value="Unassembled WGS sequence"/>
</dbReference>
<dbReference type="AlphaFoldDB" id="A0A4Q7JC02"/>
<reference evidence="1 2" key="1">
    <citation type="submission" date="2019-02" db="EMBL/GenBank/DDBJ databases">
        <title>Draft genome sequence of Amycolatopsis sp. 8-3EHSu isolated from roots of Suaeda maritima.</title>
        <authorList>
            <person name="Duangmal K."/>
            <person name="Chantavorakit T."/>
        </authorList>
    </citation>
    <scope>NUCLEOTIDE SEQUENCE [LARGE SCALE GENOMIC DNA]</scope>
    <source>
        <strain evidence="1 2">8-3EHSu</strain>
    </source>
</reference>
<organism evidence="1 2">
    <name type="scientific">Amycolatopsis suaedae</name>
    <dbReference type="NCBI Taxonomy" id="2510978"/>
    <lineage>
        <taxon>Bacteria</taxon>
        <taxon>Bacillati</taxon>
        <taxon>Actinomycetota</taxon>
        <taxon>Actinomycetes</taxon>
        <taxon>Pseudonocardiales</taxon>
        <taxon>Pseudonocardiaceae</taxon>
        <taxon>Amycolatopsis</taxon>
    </lineage>
</organism>
<evidence type="ECO:0000313" key="1">
    <source>
        <dbReference type="EMBL" id="RZQ64827.1"/>
    </source>
</evidence>
<name>A0A4Q7JC02_9PSEU</name>
<sequence length="135" mass="14761">MTSTVKLVDADGPFIEFRRSDARLVSSALSYVLSSVSTPATVELLLGSPAERVDRYRAKLTDAIEAAQRAYEARESREASKVRVPAQRAHLLYTALVVSTHMTRSEEEYNIQVGAFKENALDLADGIIAAFESPG</sequence>
<accession>A0A4Q7JC02</accession>